<keyword evidence="2" id="KW-1185">Reference proteome</keyword>
<name>A0ABD3GQC7_9MARC</name>
<dbReference type="AlphaFoldDB" id="A0ABD3GQC7"/>
<reference evidence="1 2" key="1">
    <citation type="submission" date="2024-09" db="EMBL/GenBank/DDBJ databases">
        <title>Chromosome-scale assembly of Riccia sorocarpa.</title>
        <authorList>
            <person name="Paukszto L."/>
        </authorList>
    </citation>
    <scope>NUCLEOTIDE SEQUENCE [LARGE SCALE GENOMIC DNA]</scope>
    <source>
        <strain evidence="1">LP-2024</strain>
        <tissue evidence="1">Aerial parts of the thallus</tissue>
    </source>
</reference>
<accession>A0ABD3GQC7</accession>
<sequence>MSPPVSMISPLMIFGTPQDGRAPTSVSLRSPCCGVSAFGSPTGAFAPVGNIPQSPINIPAPFYRPAPIAVLPASRSIASLPSTLSGASSLLNASILTFSLPSTPVGEPISPDAPSGNSKPSRICWKDAMVECKHTEHIETETLEGRDLIVKADEKWDRIEFKEIYSNNKHNGNAEFFRMDKKDRKKAKLPLVFHEDWYHLMDPFKGKKKTMESDFITEAFDLLPSDRDRSLQPENPHPDLTVHFDAQDRVLH</sequence>
<evidence type="ECO:0000313" key="2">
    <source>
        <dbReference type="Proteomes" id="UP001633002"/>
    </source>
</evidence>
<dbReference type="Proteomes" id="UP001633002">
    <property type="component" value="Unassembled WGS sequence"/>
</dbReference>
<organism evidence="1 2">
    <name type="scientific">Riccia sorocarpa</name>
    <dbReference type="NCBI Taxonomy" id="122646"/>
    <lineage>
        <taxon>Eukaryota</taxon>
        <taxon>Viridiplantae</taxon>
        <taxon>Streptophyta</taxon>
        <taxon>Embryophyta</taxon>
        <taxon>Marchantiophyta</taxon>
        <taxon>Marchantiopsida</taxon>
        <taxon>Marchantiidae</taxon>
        <taxon>Marchantiales</taxon>
        <taxon>Ricciaceae</taxon>
        <taxon>Riccia</taxon>
    </lineage>
</organism>
<evidence type="ECO:0000313" key="1">
    <source>
        <dbReference type="EMBL" id="KAL3680036.1"/>
    </source>
</evidence>
<gene>
    <name evidence="1" type="ORF">R1sor_022992</name>
</gene>
<dbReference type="EMBL" id="JBJQOH010000007">
    <property type="protein sequence ID" value="KAL3680036.1"/>
    <property type="molecule type" value="Genomic_DNA"/>
</dbReference>
<protein>
    <submittedName>
        <fullName evidence="1">Uncharacterized protein</fullName>
    </submittedName>
</protein>
<proteinExistence type="predicted"/>
<comment type="caution">
    <text evidence="1">The sequence shown here is derived from an EMBL/GenBank/DDBJ whole genome shotgun (WGS) entry which is preliminary data.</text>
</comment>